<reference evidence="2" key="2">
    <citation type="submission" date="2020-10" db="UniProtKB">
        <authorList>
            <consortium name="WormBaseParasite"/>
        </authorList>
    </citation>
    <scope>IDENTIFICATION</scope>
</reference>
<organism evidence="1 2">
    <name type="scientific">Panagrellus redivivus</name>
    <name type="common">Microworm</name>
    <dbReference type="NCBI Taxonomy" id="6233"/>
    <lineage>
        <taxon>Eukaryota</taxon>
        <taxon>Metazoa</taxon>
        <taxon>Ecdysozoa</taxon>
        <taxon>Nematoda</taxon>
        <taxon>Chromadorea</taxon>
        <taxon>Rhabditida</taxon>
        <taxon>Tylenchina</taxon>
        <taxon>Panagrolaimomorpha</taxon>
        <taxon>Panagrolaimoidea</taxon>
        <taxon>Panagrolaimidae</taxon>
        <taxon>Panagrellus</taxon>
    </lineage>
</organism>
<dbReference type="Proteomes" id="UP000492821">
    <property type="component" value="Unassembled WGS sequence"/>
</dbReference>
<sequence length="226" mass="25250">MPFPLQSPPYGFCQRLIELSTPAEKCALQLAVPPNFRSRCRESLEGGFVPPVHTLVRTQPSSSAYPINMAKAAVIFAVVTFCALVADSQATAEPLFDPNPELPYKFYPYTRGFRPPPTHENLGTLLVCFQEDHRYSFADSRCANFEIKDYGCHNIHDIKFSHQRNMNDQARGVDTLGRCVHLFEHKGCRGQRITVGPGCHSVGCCPHSGFLSKCNFANKMTSFMLC</sequence>
<evidence type="ECO:0000313" key="2">
    <source>
        <dbReference type="WBParaSite" id="Pan_g8850.t1"/>
    </source>
</evidence>
<reference evidence="1" key="1">
    <citation type="journal article" date="2013" name="Genetics">
        <title>The draft genome and transcriptome of Panagrellus redivivus are shaped by the harsh demands of a free-living lifestyle.</title>
        <authorList>
            <person name="Srinivasan J."/>
            <person name="Dillman A.R."/>
            <person name="Macchietto M.G."/>
            <person name="Heikkinen L."/>
            <person name="Lakso M."/>
            <person name="Fracchia K.M."/>
            <person name="Antoshechkin I."/>
            <person name="Mortazavi A."/>
            <person name="Wong G."/>
            <person name="Sternberg P.W."/>
        </authorList>
    </citation>
    <scope>NUCLEOTIDE SEQUENCE [LARGE SCALE GENOMIC DNA]</scope>
    <source>
        <strain evidence="1">MT8872</strain>
    </source>
</reference>
<keyword evidence="1" id="KW-1185">Reference proteome</keyword>
<name>A0A7E4WC47_PANRE</name>
<protein>
    <submittedName>
        <fullName evidence="2">Secreted protein</fullName>
    </submittedName>
</protein>
<dbReference type="AlphaFoldDB" id="A0A7E4WC47"/>
<evidence type="ECO:0000313" key="1">
    <source>
        <dbReference type="Proteomes" id="UP000492821"/>
    </source>
</evidence>
<proteinExistence type="predicted"/>
<dbReference type="WBParaSite" id="Pan_g8850.t1">
    <property type="protein sequence ID" value="Pan_g8850.t1"/>
    <property type="gene ID" value="Pan_g8850"/>
</dbReference>
<dbReference type="Gene3D" id="2.60.20.10">
    <property type="entry name" value="Crystallins"/>
    <property type="match status" value="1"/>
</dbReference>
<accession>A0A7E4WC47</accession>